<evidence type="ECO:0000313" key="2">
    <source>
        <dbReference type="Proteomes" id="UP000320643"/>
    </source>
</evidence>
<dbReference type="AlphaFoldDB" id="A0A552UZL3"/>
<gene>
    <name evidence="1" type="ORF">FMM05_13495</name>
</gene>
<dbReference type="RefSeq" id="WP_143373923.1">
    <property type="nucleotide sequence ID" value="NZ_VJVZ01000008.1"/>
</dbReference>
<proteinExistence type="predicted"/>
<accession>A0A552UZL3</accession>
<dbReference type="Proteomes" id="UP000320643">
    <property type="component" value="Unassembled WGS sequence"/>
</dbReference>
<dbReference type="InterPro" id="IPR032787">
    <property type="entry name" value="Prok-E2_D"/>
</dbReference>
<reference evidence="1 2" key="1">
    <citation type="submission" date="2019-07" db="EMBL/GenBank/DDBJ databases">
        <title>Flavobacterium sp. nov., isolated from glacier ice.</title>
        <authorList>
            <person name="Liu Q."/>
            <person name="Xin Y.-H."/>
        </authorList>
    </citation>
    <scope>NUCLEOTIDE SEQUENCE [LARGE SCALE GENOMIC DNA]</scope>
    <source>
        <strain evidence="1 2">ZT4R6</strain>
    </source>
</reference>
<name>A0A552UZL3_9FLAO</name>
<dbReference type="EMBL" id="VJVZ01000008">
    <property type="protein sequence ID" value="TRW23666.1"/>
    <property type="molecule type" value="Genomic_DNA"/>
</dbReference>
<comment type="caution">
    <text evidence="1">The sequence shown here is derived from an EMBL/GenBank/DDBJ whole genome shotgun (WGS) entry which is preliminary data.</text>
</comment>
<dbReference type="OrthoDB" id="1030341at2"/>
<protein>
    <submittedName>
        <fullName evidence="1">PRTRC system protein B</fullName>
    </submittedName>
</protein>
<organism evidence="1 2">
    <name type="scientific">Flavobacterium zepuense</name>
    <dbReference type="NCBI Taxonomy" id="2593302"/>
    <lineage>
        <taxon>Bacteria</taxon>
        <taxon>Pseudomonadati</taxon>
        <taxon>Bacteroidota</taxon>
        <taxon>Flavobacteriia</taxon>
        <taxon>Flavobacteriales</taxon>
        <taxon>Flavobacteriaceae</taxon>
        <taxon>Flavobacterium</taxon>
    </lineage>
</organism>
<evidence type="ECO:0000313" key="1">
    <source>
        <dbReference type="EMBL" id="TRW23666.1"/>
    </source>
</evidence>
<dbReference type="Pfam" id="PF14460">
    <property type="entry name" value="Prok-E2_D"/>
    <property type="match status" value="1"/>
</dbReference>
<keyword evidence="2" id="KW-1185">Reference proteome</keyword>
<sequence>MIPETLQLYEPKAALVVFITHGSACPYIEYYDMDSSGCPINPHPLTVREAQCLSKALDTREQSGKAFLRPEGILPPNVLHLDPSQNGSVVWYTKPQRRKLYFADSLGLDNGTIALPALVWKANKKQLQIFALNIKTKPKAETPLFHAPFFNLYQKGFVCMGNVTIAIKAASTLEEFINAWQGYFFESYFSHHINEHNPVGVNLFNLYKELMADPKKPFPTDILRTTPLTLKNLL</sequence>